<keyword evidence="3" id="KW-0560">Oxidoreductase</keyword>
<gene>
    <name evidence="3" type="ORF">GCM10010946_09150</name>
</gene>
<dbReference type="Gene3D" id="3.30.70.100">
    <property type="match status" value="1"/>
</dbReference>
<feature type="region of interest" description="Disordered" evidence="1">
    <location>
        <begin position="101"/>
        <end position="120"/>
    </location>
</feature>
<dbReference type="PROSITE" id="PS51725">
    <property type="entry name" value="ABM"/>
    <property type="match status" value="1"/>
</dbReference>
<organism evidence="3 4">
    <name type="scientific">Undibacterium squillarum</name>
    <dbReference type="NCBI Taxonomy" id="1131567"/>
    <lineage>
        <taxon>Bacteria</taxon>
        <taxon>Pseudomonadati</taxon>
        <taxon>Pseudomonadota</taxon>
        <taxon>Betaproteobacteria</taxon>
        <taxon>Burkholderiales</taxon>
        <taxon>Oxalobacteraceae</taxon>
        <taxon>Undibacterium</taxon>
    </lineage>
</organism>
<name>A0ABQ2XV55_9BURK</name>
<dbReference type="Proteomes" id="UP000653343">
    <property type="component" value="Unassembled WGS sequence"/>
</dbReference>
<evidence type="ECO:0000259" key="2">
    <source>
        <dbReference type="PROSITE" id="PS51725"/>
    </source>
</evidence>
<dbReference type="Pfam" id="PF03992">
    <property type="entry name" value="ABM"/>
    <property type="match status" value="1"/>
</dbReference>
<dbReference type="EMBL" id="BMYU01000002">
    <property type="protein sequence ID" value="GGX34172.1"/>
    <property type="molecule type" value="Genomic_DNA"/>
</dbReference>
<dbReference type="SUPFAM" id="SSF54909">
    <property type="entry name" value="Dimeric alpha+beta barrel"/>
    <property type="match status" value="1"/>
</dbReference>
<dbReference type="RefSeq" id="WP_189355874.1">
    <property type="nucleotide sequence ID" value="NZ_BMYU01000002.1"/>
</dbReference>
<dbReference type="PANTHER" id="PTHR37811">
    <property type="entry name" value="BLL5343 PROTEIN"/>
    <property type="match status" value="1"/>
</dbReference>
<feature type="domain" description="ABM" evidence="2">
    <location>
        <begin position="2"/>
        <end position="90"/>
    </location>
</feature>
<protein>
    <submittedName>
        <fullName evidence="3">Antibiotic biosynthesis monooxygenase</fullName>
    </submittedName>
</protein>
<accession>A0ABQ2XV55</accession>
<dbReference type="InterPro" id="IPR052936">
    <property type="entry name" value="Jasmonate_Hydroxylase-like"/>
</dbReference>
<dbReference type="InterPro" id="IPR007138">
    <property type="entry name" value="ABM_dom"/>
</dbReference>
<evidence type="ECO:0000313" key="3">
    <source>
        <dbReference type="EMBL" id="GGX34172.1"/>
    </source>
</evidence>
<evidence type="ECO:0000313" key="4">
    <source>
        <dbReference type="Proteomes" id="UP000653343"/>
    </source>
</evidence>
<dbReference type="GO" id="GO:0004497">
    <property type="term" value="F:monooxygenase activity"/>
    <property type="evidence" value="ECO:0007669"/>
    <property type="project" value="UniProtKB-KW"/>
</dbReference>
<dbReference type="PANTHER" id="PTHR37811:SF2">
    <property type="entry name" value="ABM DOMAIN-CONTAINING PROTEIN"/>
    <property type="match status" value="1"/>
</dbReference>
<evidence type="ECO:0000256" key="1">
    <source>
        <dbReference type="SAM" id="MobiDB-lite"/>
    </source>
</evidence>
<keyword evidence="4" id="KW-1185">Reference proteome</keyword>
<sequence>MIAVIFEVSVREDAQNAYPDAAAALSGVLQQADGLISIERFQSISTPGKLLSLSFWRDEAAVAAWRNQPQHRIAQQAGREKWFAGYRLRVASVLRDYGMHERAQAPADSNQHHQPPPLEA</sequence>
<dbReference type="InterPro" id="IPR011008">
    <property type="entry name" value="Dimeric_a/b-barrel"/>
</dbReference>
<keyword evidence="3" id="KW-0503">Monooxygenase</keyword>
<comment type="caution">
    <text evidence="3">The sequence shown here is derived from an EMBL/GenBank/DDBJ whole genome shotgun (WGS) entry which is preliminary data.</text>
</comment>
<reference evidence="4" key="1">
    <citation type="journal article" date="2019" name="Int. J. Syst. Evol. Microbiol.">
        <title>The Global Catalogue of Microorganisms (GCM) 10K type strain sequencing project: providing services to taxonomists for standard genome sequencing and annotation.</title>
        <authorList>
            <consortium name="The Broad Institute Genomics Platform"/>
            <consortium name="The Broad Institute Genome Sequencing Center for Infectious Disease"/>
            <person name="Wu L."/>
            <person name="Ma J."/>
        </authorList>
    </citation>
    <scope>NUCLEOTIDE SEQUENCE [LARGE SCALE GENOMIC DNA]</scope>
    <source>
        <strain evidence="4">KCTC 23917</strain>
    </source>
</reference>
<proteinExistence type="predicted"/>